<keyword evidence="3" id="KW-1185">Reference proteome</keyword>
<name>A0A3P7MQX9_DIBLA</name>
<dbReference type="Proteomes" id="UP000281553">
    <property type="component" value="Unassembled WGS sequence"/>
</dbReference>
<dbReference type="AlphaFoldDB" id="A0A3P7MQX9"/>
<evidence type="ECO:0000313" key="2">
    <source>
        <dbReference type="EMBL" id="VDN32084.1"/>
    </source>
</evidence>
<dbReference type="EMBL" id="UYRU01081707">
    <property type="protein sequence ID" value="VDN32084.1"/>
    <property type="molecule type" value="Genomic_DNA"/>
</dbReference>
<evidence type="ECO:0000256" key="1">
    <source>
        <dbReference type="SAM" id="MobiDB-lite"/>
    </source>
</evidence>
<feature type="compositionally biased region" description="Polar residues" evidence="1">
    <location>
        <begin position="122"/>
        <end position="154"/>
    </location>
</feature>
<accession>A0A3P7MQX9</accession>
<proteinExistence type="predicted"/>
<organism evidence="2 3">
    <name type="scientific">Dibothriocephalus latus</name>
    <name type="common">Fish tapeworm</name>
    <name type="synonym">Diphyllobothrium latum</name>
    <dbReference type="NCBI Taxonomy" id="60516"/>
    <lineage>
        <taxon>Eukaryota</taxon>
        <taxon>Metazoa</taxon>
        <taxon>Spiralia</taxon>
        <taxon>Lophotrochozoa</taxon>
        <taxon>Platyhelminthes</taxon>
        <taxon>Cestoda</taxon>
        <taxon>Eucestoda</taxon>
        <taxon>Diphyllobothriidea</taxon>
        <taxon>Diphyllobothriidae</taxon>
        <taxon>Dibothriocephalus</taxon>
    </lineage>
</organism>
<feature type="region of interest" description="Disordered" evidence="1">
    <location>
        <begin position="85"/>
        <end position="161"/>
    </location>
</feature>
<protein>
    <submittedName>
        <fullName evidence="2">Uncharacterized protein</fullName>
    </submittedName>
</protein>
<gene>
    <name evidence="2" type="ORF">DILT_LOCUS15898</name>
</gene>
<evidence type="ECO:0000313" key="3">
    <source>
        <dbReference type="Proteomes" id="UP000281553"/>
    </source>
</evidence>
<reference evidence="2 3" key="1">
    <citation type="submission" date="2018-11" db="EMBL/GenBank/DDBJ databases">
        <authorList>
            <consortium name="Pathogen Informatics"/>
        </authorList>
    </citation>
    <scope>NUCLEOTIDE SEQUENCE [LARGE SCALE GENOMIC DNA]</scope>
</reference>
<sequence length="171" mass="18050">MNQLRKRAHIPKVQAAIVDHVDKVEANLNTDDVDKKEAAVSSVKTKATIKNDKSVPKTSVKAATFAEPGPANTLIDSSKVHAGGASTLVSSSLGPPAAKVAKNVHHDSRQDGAHGLVVQGSREATSDSSDDQAVTPLSQRSRPTATNVAETVSKGSRHRQDRDYCLLVQGL</sequence>